<gene>
    <name evidence="1" type="ORF">CALCODRAFT_488045</name>
</gene>
<sequence>MSSSTVLAGQKFCTLDDAALALINHSKDQAFAPKKRAATSRLAYIVSKLKKHITITEKVKTTTIVKLLQHHAITVLSQQAYHAKRAILGDTLKQQVKEFQKLPAYANLLCACNPGATVDITLTPDC</sequence>
<proteinExistence type="predicted"/>
<keyword evidence="2" id="KW-1185">Reference proteome</keyword>
<name>A0A165CS38_9BASI</name>
<dbReference type="InParanoid" id="A0A165CS38"/>
<organism evidence="1 2">
    <name type="scientific">Calocera cornea HHB12733</name>
    <dbReference type="NCBI Taxonomy" id="1353952"/>
    <lineage>
        <taxon>Eukaryota</taxon>
        <taxon>Fungi</taxon>
        <taxon>Dikarya</taxon>
        <taxon>Basidiomycota</taxon>
        <taxon>Agaricomycotina</taxon>
        <taxon>Dacrymycetes</taxon>
        <taxon>Dacrymycetales</taxon>
        <taxon>Dacrymycetaceae</taxon>
        <taxon>Calocera</taxon>
    </lineage>
</organism>
<dbReference type="Proteomes" id="UP000076842">
    <property type="component" value="Unassembled WGS sequence"/>
</dbReference>
<evidence type="ECO:0000313" key="2">
    <source>
        <dbReference type="Proteomes" id="UP000076842"/>
    </source>
</evidence>
<accession>A0A165CS38</accession>
<reference evidence="1 2" key="1">
    <citation type="journal article" date="2016" name="Mol. Biol. Evol.">
        <title>Comparative Genomics of Early-Diverging Mushroom-Forming Fungi Provides Insights into the Origins of Lignocellulose Decay Capabilities.</title>
        <authorList>
            <person name="Nagy L.G."/>
            <person name="Riley R."/>
            <person name="Tritt A."/>
            <person name="Adam C."/>
            <person name="Daum C."/>
            <person name="Floudas D."/>
            <person name="Sun H."/>
            <person name="Yadav J.S."/>
            <person name="Pangilinan J."/>
            <person name="Larsson K.H."/>
            <person name="Matsuura K."/>
            <person name="Barry K."/>
            <person name="Labutti K."/>
            <person name="Kuo R."/>
            <person name="Ohm R.A."/>
            <person name="Bhattacharya S.S."/>
            <person name="Shirouzu T."/>
            <person name="Yoshinaga Y."/>
            <person name="Martin F.M."/>
            <person name="Grigoriev I.V."/>
            <person name="Hibbett D.S."/>
        </authorList>
    </citation>
    <scope>NUCLEOTIDE SEQUENCE [LARGE SCALE GENOMIC DNA]</scope>
    <source>
        <strain evidence="1 2">HHB12733</strain>
    </source>
</reference>
<protein>
    <submittedName>
        <fullName evidence="1">Uncharacterized protein</fullName>
    </submittedName>
</protein>
<dbReference type="EMBL" id="KV424115">
    <property type="protein sequence ID" value="KZT51293.1"/>
    <property type="molecule type" value="Genomic_DNA"/>
</dbReference>
<dbReference type="AlphaFoldDB" id="A0A165CS38"/>
<evidence type="ECO:0000313" key="1">
    <source>
        <dbReference type="EMBL" id="KZT51293.1"/>
    </source>
</evidence>